<feature type="transmembrane region" description="Helical" evidence="8">
    <location>
        <begin position="258"/>
        <end position="279"/>
    </location>
</feature>
<dbReference type="InterPro" id="IPR005828">
    <property type="entry name" value="MFS_sugar_transport-like"/>
</dbReference>
<reference evidence="10 11" key="1">
    <citation type="submission" date="2014-03" db="EMBL/GenBank/DDBJ databases">
        <title>Genomics of Bifidobacteria.</title>
        <authorList>
            <person name="Ventura M."/>
            <person name="Milani C."/>
            <person name="Lugli G.A."/>
        </authorList>
    </citation>
    <scope>NUCLEOTIDE SEQUENCE [LARGE SCALE GENOMIC DNA]</scope>
    <source>
        <strain evidence="10 11">LMG 11341</strain>
    </source>
</reference>
<evidence type="ECO:0000256" key="2">
    <source>
        <dbReference type="ARBA" id="ARBA00010992"/>
    </source>
</evidence>
<dbReference type="NCBIfam" id="TIGR00879">
    <property type="entry name" value="SP"/>
    <property type="match status" value="1"/>
</dbReference>
<protein>
    <submittedName>
        <fullName evidence="10">Arabinose-proton symporter</fullName>
    </submittedName>
</protein>
<feature type="domain" description="Major facilitator superfamily (MFS) profile" evidence="9">
    <location>
        <begin position="21"/>
        <end position="446"/>
    </location>
</feature>
<keyword evidence="6 8" id="KW-0472">Membrane</keyword>
<evidence type="ECO:0000259" key="9">
    <source>
        <dbReference type="PROSITE" id="PS50850"/>
    </source>
</evidence>
<evidence type="ECO:0000256" key="1">
    <source>
        <dbReference type="ARBA" id="ARBA00004651"/>
    </source>
</evidence>
<gene>
    <name evidence="10" type="ORF">BMERY_1744</name>
</gene>
<dbReference type="PRINTS" id="PR00171">
    <property type="entry name" value="SUGRTRNSPORT"/>
</dbReference>
<dbReference type="InterPro" id="IPR005829">
    <property type="entry name" value="Sugar_transporter_CS"/>
</dbReference>
<feature type="transmembrane region" description="Helical" evidence="8">
    <location>
        <begin position="355"/>
        <end position="380"/>
    </location>
</feature>
<keyword evidence="4 8" id="KW-0812">Transmembrane</keyword>
<dbReference type="eggNOG" id="COG2814">
    <property type="taxonomic scope" value="Bacteria"/>
</dbReference>
<evidence type="ECO:0000313" key="11">
    <source>
        <dbReference type="Proteomes" id="UP000029060"/>
    </source>
</evidence>
<dbReference type="RefSeq" id="WP_033523334.1">
    <property type="nucleotide sequence ID" value="NZ_JGZC01000008.1"/>
</dbReference>
<feature type="transmembrane region" description="Helical" evidence="8">
    <location>
        <begin position="87"/>
        <end position="106"/>
    </location>
</feature>
<accession>A0A087BF54</accession>
<dbReference type="GO" id="GO:0022857">
    <property type="term" value="F:transmembrane transporter activity"/>
    <property type="evidence" value="ECO:0007669"/>
    <property type="project" value="InterPro"/>
</dbReference>
<dbReference type="InterPro" id="IPR050814">
    <property type="entry name" value="Myo-inositol_Transporter"/>
</dbReference>
<evidence type="ECO:0000256" key="4">
    <source>
        <dbReference type="ARBA" id="ARBA00022692"/>
    </source>
</evidence>
<feature type="transmembrane region" description="Helical" evidence="8">
    <location>
        <begin position="329"/>
        <end position="349"/>
    </location>
</feature>
<keyword evidence="5 8" id="KW-1133">Transmembrane helix</keyword>
<feature type="transmembrane region" description="Helical" evidence="8">
    <location>
        <begin position="424"/>
        <end position="442"/>
    </location>
</feature>
<keyword evidence="11" id="KW-1185">Reference proteome</keyword>
<feature type="transmembrane region" description="Helical" evidence="8">
    <location>
        <begin position="299"/>
        <end position="322"/>
    </location>
</feature>
<dbReference type="PROSITE" id="PS00217">
    <property type="entry name" value="SUGAR_TRANSPORT_2"/>
    <property type="match status" value="1"/>
</dbReference>
<dbReference type="Gene3D" id="1.20.1250.20">
    <property type="entry name" value="MFS general substrate transporter like domains"/>
    <property type="match status" value="1"/>
</dbReference>
<dbReference type="PANTHER" id="PTHR48020">
    <property type="entry name" value="PROTON MYO-INOSITOL COTRANSPORTER"/>
    <property type="match status" value="1"/>
</dbReference>
<sequence>MTENATSAVKKQGSMKYVVILALSAGMAGLLYGYDTVSISGAIEFLRQAYNLSAGLQGLVISSIMIGGVVGVGFSGFLADKIGRRKVLLIGAACFFFAALWSAFTYTPWTLIAARIVGGVGIGLASALAITYITECAPAKYRGTLSSAYQLLTILGIFLTNVINFGIANAGSLDWGINSGWRWMLGIGCIPAAIFFLALFLSPESPRFLIQSGREEEGFAILEKIGGTDEARREVADVKASIERDKNGKLTDLFKKPLLIPFLIGLLLAAFNQVGGQNAVSYYGPTMFKAALGNNIPNVEFLCSSLVGLVELIFTVVGMALIDKAGRKPLLVTSAAGMGVFAAIMAFAFHANIGWLVVAGACGFIACFAFGLGPVTWVMIPELFPTYMRGRASGLCTVLLWGINFCVGQFTPMMFEGWGGSGTFIFWMIMDFIGAISIAKFAPETKGKTLEEIQALWTK</sequence>
<dbReference type="PANTHER" id="PTHR48020:SF12">
    <property type="entry name" value="PROTON MYO-INOSITOL COTRANSPORTER"/>
    <property type="match status" value="1"/>
</dbReference>
<feature type="transmembrane region" description="Helical" evidence="8">
    <location>
        <begin position="112"/>
        <end position="133"/>
    </location>
</feature>
<evidence type="ECO:0000256" key="5">
    <source>
        <dbReference type="ARBA" id="ARBA00022989"/>
    </source>
</evidence>
<dbReference type="SUPFAM" id="SSF103473">
    <property type="entry name" value="MFS general substrate transporter"/>
    <property type="match status" value="1"/>
</dbReference>
<evidence type="ECO:0000256" key="6">
    <source>
        <dbReference type="ARBA" id="ARBA00023136"/>
    </source>
</evidence>
<feature type="transmembrane region" description="Helical" evidence="8">
    <location>
        <begin position="392"/>
        <end position="412"/>
    </location>
</feature>
<dbReference type="AlphaFoldDB" id="A0A087BF54"/>
<organism evidence="10 11">
    <name type="scientific">Bifidobacterium merycicum</name>
    <dbReference type="NCBI Taxonomy" id="78345"/>
    <lineage>
        <taxon>Bacteria</taxon>
        <taxon>Bacillati</taxon>
        <taxon>Actinomycetota</taxon>
        <taxon>Actinomycetes</taxon>
        <taxon>Bifidobacteriales</taxon>
        <taxon>Bifidobacteriaceae</taxon>
        <taxon>Bifidobacterium</taxon>
    </lineage>
</organism>
<dbReference type="GO" id="GO:0005886">
    <property type="term" value="C:plasma membrane"/>
    <property type="evidence" value="ECO:0007669"/>
    <property type="project" value="UniProtKB-SubCell"/>
</dbReference>
<dbReference type="PROSITE" id="PS00216">
    <property type="entry name" value="SUGAR_TRANSPORT_1"/>
    <property type="match status" value="2"/>
</dbReference>
<dbReference type="EMBL" id="JGZC01000008">
    <property type="protein sequence ID" value="KFI69654.1"/>
    <property type="molecule type" value="Genomic_DNA"/>
</dbReference>
<feature type="transmembrane region" description="Helical" evidence="8">
    <location>
        <begin position="17"/>
        <end position="34"/>
    </location>
</feature>
<dbReference type="PROSITE" id="PS50850">
    <property type="entry name" value="MFS"/>
    <property type="match status" value="1"/>
</dbReference>
<comment type="similarity">
    <text evidence="2 7">Belongs to the major facilitator superfamily. Sugar transporter (TC 2.A.1.1) family.</text>
</comment>
<keyword evidence="3 7" id="KW-0813">Transport</keyword>
<evidence type="ECO:0000256" key="8">
    <source>
        <dbReference type="SAM" id="Phobius"/>
    </source>
</evidence>
<dbReference type="OrthoDB" id="9787026at2"/>
<dbReference type="InterPro" id="IPR003663">
    <property type="entry name" value="Sugar/inositol_transpt"/>
</dbReference>
<dbReference type="STRING" id="78345.BMERY_1744"/>
<feature type="transmembrane region" description="Helical" evidence="8">
    <location>
        <begin position="54"/>
        <end position="75"/>
    </location>
</feature>
<feature type="transmembrane region" description="Helical" evidence="8">
    <location>
        <begin position="145"/>
        <end position="168"/>
    </location>
</feature>
<proteinExistence type="inferred from homology"/>
<evidence type="ECO:0000256" key="7">
    <source>
        <dbReference type="RuleBase" id="RU003346"/>
    </source>
</evidence>
<comment type="caution">
    <text evidence="10">The sequence shown here is derived from an EMBL/GenBank/DDBJ whole genome shotgun (WGS) entry which is preliminary data.</text>
</comment>
<evidence type="ECO:0000313" key="10">
    <source>
        <dbReference type="EMBL" id="KFI69654.1"/>
    </source>
</evidence>
<evidence type="ECO:0000256" key="3">
    <source>
        <dbReference type="ARBA" id="ARBA00022448"/>
    </source>
</evidence>
<dbReference type="InterPro" id="IPR036259">
    <property type="entry name" value="MFS_trans_sf"/>
</dbReference>
<dbReference type="InterPro" id="IPR020846">
    <property type="entry name" value="MFS_dom"/>
</dbReference>
<comment type="subcellular location">
    <subcellularLocation>
        <location evidence="1">Cell membrane</location>
        <topology evidence="1">Multi-pass membrane protein</topology>
    </subcellularLocation>
</comment>
<dbReference type="Pfam" id="PF00083">
    <property type="entry name" value="Sugar_tr"/>
    <property type="match status" value="1"/>
</dbReference>
<dbReference type="Proteomes" id="UP000029060">
    <property type="component" value="Unassembled WGS sequence"/>
</dbReference>
<name>A0A087BF54_9BIFI</name>
<feature type="transmembrane region" description="Helical" evidence="8">
    <location>
        <begin position="180"/>
        <end position="201"/>
    </location>
</feature>